<dbReference type="InterPro" id="IPR051082">
    <property type="entry name" value="Pentapeptide-BTB/POZ_domain"/>
</dbReference>
<dbReference type="EMBL" id="JAFLRD010000010">
    <property type="protein sequence ID" value="MBO0416695.1"/>
    <property type="molecule type" value="Genomic_DNA"/>
</dbReference>
<reference evidence="3 4" key="1">
    <citation type="submission" date="2021-03" db="EMBL/GenBank/DDBJ databases">
        <title>First Case of infection caused by Chromobacterium haemolyticum derived from water in China.</title>
        <authorList>
            <person name="Chen J."/>
            <person name="Liu C."/>
        </authorList>
    </citation>
    <scope>NUCLEOTIDE SEQUENCE [LARGE SCALE GENOMIC DNA]</scope>
    <source>
        <strain evidence="3 4">WJ-5</strain>
    </source>
</reference>
<dbReference type="PANTHER" id="PTHR14136:SF17">
    <property type="entry name" value="BTB_POZ DOMAIN-CONTAINING PROTEIN KCTD9"/>
    <property type="match status" value="1"/>
</dbReference>
<dbReference type="Proteomes" id="UP000664349">
    <property type="component" value="Unassembled WGS sequence"/>
</dbReference>
<dbReference type="Pfam" id="PF00805">
    <property type="entry name" value="Pentapeptide"/>
    <property type="match status" value="1"/>
</dbReference>
<feature type="region of interest" description="Disordered" evidence="1">
    <location>
        <begin position="718"/>
        <end position="738"/>
    </location>
</feature>
<dbReference type="Pfam" id="PF09937">
    <property type="entry name" value="DUF2169"/>
    <property type="match status" value="1"/>
</dbReference>
<dbReference type="InterPro" id="IPR001646">
    <property type="entry name" value="5peptide_repeat"/>
</dbReference>
<accession>A0ABS3GNR1</accession>
<dbReference type="InterPro" id="IPR018683">
    <property type="entry name" value="DUF2169"/>
</dbReference>
<evidence type="ECO:0000259" key="2">
    <source>
        <dbReference type="Pfam" id="PF09937"/>
    </source>
</evidence>
<keyword evidence="4" id="KW-1185">Reference proteome</keyword>
<dbReference type="RefSeq" id="WP_200122762.1">
    <property type="nucleotide sequence ID" value="NZ_CP061849.1"/>
</dbReference>
<dbReference type="SUPFAM" id="SSF141571">
    <property type="entry name" value="Pentapeptide repeat-like"/>
    <property type="match status" value="1"/>
</dbReference>
<dbReference type="Gene3D" id="2.160.20.80">
    <property type="entry name" value="E3 ubiquitin-protein ligase SopA"/>
    <property type="match status" value="2"/>
</dbReference>
<proteinExistence type="predicted"/>
<feature type="domain" description="DUF2169" evidence="2">
    <location>
        <begin position="86"/>
        <end position="281"/>
    </location>
</feature>
<protein>
    <submittedName>
        <fullName evidence="3">DUF2169 domain-containing protein</fullName>
    </submittedName>
</protein>
<comment type="caution">
    <text evidence="3">The sequence shown here is derived from an EMBL/GenBank/DDBJ whole genome shotgun (WGS) entry which is preliminary data.</text>
</comment>
<sequence>MPLRHIKPQAALVSSSRTQIGSQAMLRIGVGIGFRLSDPFILAHEAACWEAIKAAKPALPLFEPAMPKLRAEWLLLGSAHYRGPAAGVGVLDWLAEAELGGVRKIASCRAQPRIDGGRVEASLALDPRQAAAGLQGENPFGQRHASPPLQRVRGLNVSPAPLAAMGPLGGDWPERRQWQPRFAGSPQAMADDGSHMGWPAATDLRFFQQAAPDQWSDQACWPAQAPYALSGFRGGEVQGRLPAVRPLLLAGRGDGPLDERPELALQTVWLLPDADLGVMWWNGFLPLDYVLDDGVGRLALGFKDAAEAERPEALAAFAERRARLDDQDPLLLADHALMPDPARGWVWEQILDSADHPRFAPPPRDRAEILARLEQNHEDLREAQTAQTRLQSFVRANENALAGLPQAAPDGEDWRARLQSERGPWSELTIRDADLSGLVFDGRELSQIRFERCKLDHGRWRQCRLEQVQFVDCSLAGTVLDAVRWTGGGLNRCNLGASVWNSVELAQLGIEDCRLDDIAINGGAWRAVTVQGEGGAGGRVGLLRWDQVNWCGVRAEDWHFTGVQADGLGLVECQLPRSGWRQCRLLKFSALDTDLSASVWQRCQQRFGVVSHGSSLRQARLEDCELLSCSWQELDAAQLRIEHCACPQLHAQRLRAPDSLWRGCALDGLNATHAELSRARFEACALKDALFYGATLSDSWMEGCNLIDAKTAWMRPPAGGGWRGNLETGRQDWPRRAQ</sequence>
<evidence type="ECO:0000313" key="4">
    <source>
        <dbReference type="Proteomes" id="UP000664349"/>
    </source>
</evidence>
<name>A0ABS3GNR1_9NEIS</name>
<dbReference type="PANTHER" id="PTHR14136">
    <property type="entry name" value="BTB_POZ DOMAIN-CONTAINING PROTEIN KCTD9"/>
    <property type="match status" value="1"/>
</dbReference>
<evidence type="ECO:0000256" key="1">
    <source>
        <dbReference type="SAM" id="MobiDB-lite"/>
    </source>
</evidence>
<evidence type="ECO:0000313" key="3">
    <source>
        <dbReference type="EMBL" id="MBO0416695.1"/>
    </source>
</evidence>
<feature type="compositionally biased region" description="Basic and acidic residues" evidence="1">
    <location>
        <begin position="729"/>
        <end position="738"/>
    </location>
</feature>
<organism evidence="3 4">
    <name type="scientific">Chromobacterium haemolyticum</name>
    <dbReference type="NCBI Taxonomy" id="394935"/>
    <lineage>
        <taxon>Bacteria</taxon>
        <taxon>Pseudomonadati</taxon>
        <taxon>Pseudomonadota</taxon>
        <taxon>Betaproteobacteria</taxon>
        <taxon>Neisseriales</taxon>
        <taxon>Chromobacteriaceae</taxon>
        <taxon>Chromobacterium</taxon>
    </lineage>
</organism>
<gene>
    <name evidence="3" type="ORF">J1C50_14365</name>
</gene>